<dbReference type="SUPFAM" id="SSF158997">
    <property type="entry name" value="Trm112p-like"/>
    <property type="match status" value="1"/>
</dbReference>
<gene>
    <name evidence="1" type="ORF">Spb1_05890</name>
</gene>
<dbReference type="Gene3D" id="2.20.25.10">
    <property type="match status" value="1"/>
</dbReference>
<dbReference type="EMBL" id="CP036299">
    <property type="protein sequence ID" value="QDV28724.1"/>
    <property type="molecule type" value="Genomic_DNA"/>
</dbReference>
<dbReference type="Proteomes" id="UP000315349">
    <property type="component" value="Chromosome"/>
</dbReference>
<dbReference type="KEGG" id="peh:Spb1_05890"/>
<name>A0A518GJE8_9PLAN</name>
<organism evidence="1 2">
    <name type="scientific">Planctopirus ephydatiae</name>
    <dbReference type="NCBI Taxonomy" id="2528019"/>
    <lineage>
        <taxon>Bacteria</taxon>
        <taxon>Pseudomonadati</taxon>
        <taxon>Planctomycetota</taxon>
        <taxon>Planctomycetia</taxon>
        <taxon>Planctomycetales</taxon>
        <taxon>Planctomycetaceae</taxon>
        <taxon>Planctopirus</taxon>
    </lineage>
</organism>
<accession>A0A518GJE8</accession>
<reference evidence="1 2" key="1">
    <citation type="submission" date="2019-02" db="EMBL/GenBank/DDBJ databases">
        <title>Deep-cultivation of Planctomycetes and their phenomic and genomic characterization uncovers novel biology.</title>
        <authorList>
            <person name="Wiegand S."/>
            <person name="Jogler M."/>
            <person name="Boedeker C."/>
            <person name="Pinto D."/>
            <person name="Vollmers J."/>
            <person name="Rivas-Marin E."/>
            <person name="Kohn T."/>
            <person name="Peeters S.H."/>
            <person name="Heuer A."/>
            <person name="Rast P."/>
            <person name="Oberbeckmann S."/>
            <person name="Bunk B."/>
            <person name="Jeske O."/>
            <person name="Meyerdierks A."/>
            <person name="Storesund J.E."/>
            <person name="Kallscheuer N."/>
            <person name="Luecker S."/>
            <person name="Lage O.M."/>
            <person name="Pohl T."/>
            <person name="Merkel B.J."/>
            <person name="Hornburger P."/>
            <person name="Mueller R.-W."/>
            <person name="Bruemmer F."/>
            <person name="Labrenz M."/>
            <person name="Spormann A.M."/>
            <person name="Op den Camp H."/>
            <person name="Overmann J."/>
            <person name="Amann R."/>
            <person name="Jetten M.S.M."/>
            <person name="Mascher T."/>
            <person name="Medema M.H."/>
            <person name="Devos D.P."/>
            <person name="Kaster A.-K."/>
            <person name="Ovreas L."/>
            <person name="Rohde M."/>
            <person name="Galperin M.Y."/>
            <person name="Jogler C."/>
        </authorList>
    </citation>
    <scope>NUCLEOTIDE SEQUENCE [LARGE SCALE GENOMIC DNA]</scope>
    <source>
        <strain evidence="1 2">Spb1</strain>
    </source>
</reference>
<evidence type="ECO:0000313" key="1">
    <source>
        <dbReference type="EMBL" id="QDV28724.1"/>
    </source>
</evidence>
<dbReference type="OrthoDB" id="214718at2"/>
<sequence>MSFRNPEVLRYLKCARCRQGLVLRQIASAAQTNETTTEAVSSEQEFLLCTNADCRLEFSIREEIPVLVTEFARERPLDQWQTYMNDRPNVAPVSEIAPAAG</sequence>
<dbReference type="RefSeq" id="WP_145295502.1">
    <property type="nucleotide sequence ID" value="NZ_CP036299.1"/>
</dbReference>
<dbReference type="AlphaFoldDB" id="A0A518GJE8"/>
<protein>
    <submittedName>
        <fullName evidence="1">Uncharacterized protein</fullName>
    </submittedName>
</protein>
<keyword evidence="2" id="KW-1185">Reference proteome</keyword>
<evidence type="ECO:0000313" key="2">
    <source>
        <dbReference type="Proteomes" id="UP000315349"/>
    </source>
</evidence>
<proteinExistence type="predicted"/>